<dbReference type="Proteomes" id="UP000595662">
    <property type="component" value="Chromosome 3"/>
</dbReference>
<evidence type="ECO:0000313" key="1">
    <source>
        <dbReference type="EMBL" id="QQK44500.1"/>
    </source>
</evidence>
<accession>A0A7T6XNU6</accession>
<dbReference type="RefSeq" id="XP_014533543.2">
    <property type="nucleotide sequence ID" value="XM_014678057.2"/>
</dbReference>
<sequence>MASFWLASPKWLQGDCSSNMSTLHPTLSLASISPNGGNLSLASAYGVDISIMRIDQLAAELLLHVFRSCDSVADVLNLSVICRRLHRVLNSTSKLHILARAAETEFGPLEDIIQVLTQNESQPAHIIRHAPISDPLLKQVIQLGVVARKWETIYPFKKWKIDFENRRSLTNDERLRLRRAVYRLWLYHRAFHSSVYDRHSRCLRHVVLERAQLLHNWSTQELAEIEDLRLVMGDIVQNYICPSNGTIQRKFRKRYPDSSQQLSFNIHLNYPSPSTTSLSSHDHSLFQMGPEASIQQYFHTAHSRNYAESPAKFRSRFRNDLSHDPGYEGWGDEIPHYYIMQDMLKLDPGQILWLRDHALLKEQVEEFVWSLGEWFRNNGETFGDTLDYVMNERGLEVGEFRSAVAGRDMGIVLD</sequence>
<dbReference type="AlphaFoldDB" id="A0A7T6XNU6"/>
<dbReference type="GeneID" id="26234633"/>
<organism evidence="1 2">
    <name type="scientific">Penicillium digitatum</name>
    <name type="common">Green mold</name>
    <dbReference type="NCBI Taxonomy" id="36651"/>
    <lineage>
        <taxon>Eukaryota</taxon>
        <taxon>Fungi</taxon>
        <taxon>Dikarya</taxon>
        <taxon>Ascomycota</taxon>
        <taxon>Pezizomycotina</taxon>
        <taxon>Eurotiomycetes</taxon>
        <taxon>Eurotiomycetidae</taxon>
        <taxon>Eurotiales</taxon>
        <taxon>Aspergillaceae</taxon>
        <taxon>Penicillium</taxon>
    </lineage>
</organism>
<gene>
    <name evidence="1" type="ORF">Pdw03_8401</name>
</gene>
<dbReference type="InterPro" id="IPR036047">
    <property type="entry name" value="F-box-like_dom_sf"/>
</dbReference>
<evidence type="ECO:0000313" key="2">
    <source>
        <dbReference type="Proteomes" id="UP000595662"/>
    </source>
</evidence>
<proteinExistence type="predicted"/>
<reference evidence="1 2" key="1">
    <citation type="submission" date="2020-08" db="EMBL/GenBank/DDBJ databases">
        <title>The completed genome sequence of the pathogenic ascomycete fungus Penicillium digitatum.</title>
        <authorList>
            <person name="Wang M."/>
        </authorList>
    </citation>
    <scope>NUCLEOTIDE SEQUENCE [LARGE SCALE GENOMIC DNA]</scope>
    <source>
        <strain evidence="1 2">PdW03</strain>
    </source>
</reference>
<dbReference type="KEGG" id="pdp:PDIP_63170"/>
<dbReference type="VEuPathDB" id="FungiDB:PDIP_63170"/>
<dbReference type="EMBL" id="CP060776">
    <property type="protein sequence ID" value="QQK44500.1"/>
    <property type="molecule type" value="Genomic_DNA"/>
</dbReference>
<dbReference type="SUPFAM" id="SSF81383">
    <property type="entry name" value="F-box domain"/>
    <property type="match status" value="1"/>
</dbReference>
<dbReference type="CDD" id="cd09917">
    <property type="entry name" value="F-box_SF"/>
    <property type="match status" value="1"/>
</dbReference>
<name>A0A7T6XNU6_PENDI</name>
<protein>
    <submittedName>
        <fullName evidence="1">Brix-domain-containing protein</fullName>
    </submittedName>
</protein>